<dbReference type="FunFam" id="3.80.10.10:FF:000095">
    <property type="entry name" value="LRR receptor-like serine/threonine-protein kinase GSO1"/>
    <property type="match status" value="1"/>
</dbReference>
<evidence type="ECO:0000256" key="6">
    <source>
        <dbReference type="ARBA" id="ARBA00022679"/>
    </source>
</evidence>
<accession>A0AAV9AR89</accession>
<dbReference type="EC" id="2.7.11.1" evidence="3"/>
<organism evidence="20 21">
    <name type="scientific">Acorus gramineus</name>
    <name type="common">Dwarf sweet flag</name>
    <dbReference type="NCBI Taxonomy" id="55184"/>
    <lineage>
        <taxon>Eukaryota</taxon>
        <taxon>Viridiplantae</taxon>
        <taxon>Streptophyta</taxon>
        <taxon>Embryophyta</taxon>
        <taxon>Tracheophyta</taxon>
        <taxon>Spermatophyta</taxon>
        <taxon>Magnoliopsida</taxon>
        <taxon>Liliopsida</taxon>
        <taxon>Acoraceae</taxon>
        <taxon>Acorus</taxon>
    </lineage>
</organism>
<keyword evidence="15" id="KW-0325">Glycoprotein</keyword>
<evidence type="ECO:0000256" key="8">
    <source>
        <dbReference type="ARBA" id="ARBA00022729"/>
    </source>
</evidence>
<comment type="subcellular location">
    <subcellularLocation>
        <location evidence="1">Cell membrane</location>
        <topology evidence="1">Single-pass membrane protein</topology>
    </subcellularLocation>
</comment>
<evidence type="ECO:0000256" key="13">
    <source>
        <dbReference type="ARBA" id="ARBA00022989"/>
    </source>
</evidence>
<dbReference type="Pfam" id="PF13855">
    <property type="entry name" value="LRR_8"/>
    <property type="match status" value="2"/>
</dbReference>
<keyword evidence="4" id="KW-0723">Serine/threonine-protein kinase</keyword>
<dbReference type="Proteomes" id="UP001179952">
    <property type="component" value="Unassembled WGS sequence"/>
</dbReference>
<evidence type="ECO:0000256" key="17">
    <source>
        <dbReference type="SAM" id="Phobius"/>
    </source>
</evidence>
<evidence type="ECO:0000256" key="4">
    <source>
        <dbReference type="ARBA" id="ARBA00022527"/>
    </source>
</evidence>
<evidence type="ECO:0000259" key="19">
    <source>
        <dbReference type="PROSITE" id="PS50011"/>
    </source>
</evidence>
<evidence type="ECO:0000256" key="14">
    <source>
        <dbReference type="ARBA" id="ARBA00023136"/>
    </source>
</evidence>
<dbReference type="InterPro" id="IPR011009">
    <property type="entry name" value="Kinase-like_dom_sf"/>
</dbReference>
<comment type="caution">
    <text evidence="20">The sequence shown here is derived from an EMBL/GenBank/DDBJ whole genome shotgun (WGS) entry which is preliminary data.</text>
</comment>
<evidence type="ECO:0000256" key="2">
    <source>
        <dbReference type="ARBA" id="ARBA00008684"/>
    </source>
</evidence>
<feature type="transmembrane region" description="Helical" evidence="17">
    <location>
        <begin position="449"/>
        <end position="470"/>
    </location>
</feature>
<comment type="similarity">
    <text evidence="2">Belongs to the protein kinase superfamily. Ser/Thr protein kinase family.</text>
</comment>
<dbReference type="InterPro" id="IPR001611">
    <property type="entry name" value="Leu-rich_rpt"/>
</dbReference>
<evidence type="ECO:0000256" key="10">
    <source>
        <dbReference type="ARBA" id="ARBA00022741"/>
    </source>
</evidence>
<dbReference type="InterPro" id="IPR008271">
    <property type="entry name" value="Ser/Thr_kinase_AS"/>
</dbReference>
<reference evidence="20" key="2">
    <citation type="submission" date="2023-06" db="EMBL/GenBank/DDBJ databases">
        <authorList>
            <person name="Ma L."/>
            <person name="Liu K.-W."/>
            <person name="Li Z."/>
            <person name="Hsiao Y.-Y."/>
            <person name="Qi Y."/>
            <person name="Fu T."/>
            <person name="Tang G."/>
            <person name="Zhang D."/>
            <person name="Sun W.-H."/>
            <person name="Liu D.-K."/>
            <person name="Li Y."/>
            <person name="Chen G.-Z."/>
            <person name="Liu X.-D."/>
            <person name="Liao X.-Y."/>
            <person name="Jiang Y.-T."/>
            <person name="Yu X."/>
            <person name="Hao Y."/>
            <person name="Huang J."/>
            <person name="Zhao X.-W."/>
            <person name="Ke S."/>
            <person name="Chen Y.-Y."/>
            <person name="Wu W.-L."/>
            <person name="Hsu J.-L."/>
            <person name="Lin Y.-F."/>
            <person name="Huang M.-D."/>
            <person name="Li C.-Y."/>
            <person name="Huang L."/>
            <person name="Wang Z.-W."/>
            <person name="Zhao X."/>
            <person name="Zhong W.-Y."/>
            <person name="Peng D.-H."/>
            <person name="Ahmad S."/>
            <person name="Lan S."/>
            <person name="Zhang J.-S."/>
            <person name="Tsai W.-C."/>
            <person name="Van De Peer Y."/>
            <person name="Liu Z.-J."/>
        </authorList>
    </citation>
    <scope>NUCLEOTIDE SEQUENCE</scope>
    <source>
        <strain evidence="20">SCP</strain>
        <tissue evidence="20">Leaves</tissue>
    </source>
</reference>
<evidence type="ECO:0000313" key="21">
    <source>
        <dbReference type="Proteomes" id="UP001179952"/>
    </source>
</evidence>
<dbReference type="EMBL" id="JAUJYN010000007">
    <property type="protein sequence ID" value="KAK1266716.1"/>
    <property type="molecule type" value="Genomic_DNA"/>
</dbReference>
<dbReference type="InterPro" id="IPR003591">
    <property type="entry name" value="Leu-rich_rpt_typical-subtyp"/>
</dbReference>
<dbReference type="Gene3D" id="3.30.200.20">
    <property type="entry name" value="Phosphorylase Kinase, domain 1"/>
    <property type="match status" value="1"/>
</dbReference>
<dbReference type="InterPro" id="IPR013210">
    <property type="entry name" value="LRR_N_plant-typ"/>
</dbReference>
<feature type="binding site" evidence="16">
    <location>
        <position position="535"/>
    </location>
    <ligand>
        <name>ATP</name>
        <dbReference type="ChEBI" id="CHEBI:30616"/>
    </ligand>
</feature>
<evidence type="ECO:0000313" key="20">
    <source>
        <dbReference type="EMBL" id="KAK1266716.1"/>
    </source>
</evidence>
<dbReference type="PROSITE" id="PS50011">
    <property type="entry name" value="PROTEIN_KINASE_DOM"/>
    <property type="match status" value="1"/>
</dbReference>
<keyword evidence="9" id="KW-0677">Repeat</keyword>
<dbReference type="SUPFAM" id="SSF52058">
    <property type="entry name" value="L domain-like"/>
    <property type="match status" value="1"/>
</dbReference>
<dbReference type="PROSITE" id="PS00108">
    <property type="entry name" value="PROTEIN_KINASE_ST"/>
    <property type="match status" value="1"/>
</dbReference>
<evidence type="ECO:0000256" key="11">
    <source>
        <dbReference type="ARBA" id="ARBA00022777"/>
    </source>
</evidence>
<keyword evidence="11 20" id="KW-0418">Kinase</keyword>
<dbReference type="Pfam" id="PF00069">
    <property type="entry name" value="Pkinase"/>
    <property type="match status" value="1"/>
</dbReference>
<feature type="domain" description="Protein kinase" evidence="19">
    <location>
        <begin position="507"/>
        <end position="684"/>
    </location>
</feature>
<protein>
    <recommendedName>
        <fullName evidence="3">non-specific serine/threonine protein kinase</fullName>
        <ecNumber evidence="3">2.7.11.1</ecNumber>
    </recommendedName>
</protein>
<dbReference type="FunFam" id="3.30.200.20:FF:000661">
    <property type="entry name" value="Serine-threonine protein kinase plant-type"/>
    <property type="match status" value="1"/>
</dbReference>
<proteinExistence type="inferred from homology"/>
<dbReference type="SUPFAM" id="SSF56112">
    <property type="entry name" value="Protein kinase-like (PK-like)"/>
    <property type="match status" value="1"/>
</dbReference>
<dbReference type="PROSITE" id="PS00107">
    <property type="entry name" value="PROTEIN_KINASE_ATP"/>
    <property type="match status" value="1"/>
</dbReference>
<evidence type="ECO:0000256" key="18">
    <source>
        <dbReference type="SAM" id="SignalP"/>
    </source>
</evidence>
<dbReference type="GO" id="GO:0004674">
    <property type="term" value="F:protein serine/threonine kinase activity"/>
    <property type="evidence" value="ECO:0007669"/>
    <property type="project" value="UniProtKB-KW"/>
</dbReference>
<evidence type="ECO:0000256" key="7">
    <source>
        <dbReference type="ARBA" id="ARBA00022692"/>
    </source>
</evidence>
<evidence type="ECO:0000256" key="12">
    <source>
        <dbReference type="ARBA" id="ARBA00022840"/>
    </source>
</evidence>
<name>A0AAV9AR89_ACOGR</name>
<dbReference type="PANTHER" id="PTHR45974:SF29">
    <property type="entry name" value="PROTEIN KINASE DOMAIN-CONTAINING PROTEIN"/>
    <property type="match status" value="1"/>
</dbReference>
<keyword evidence="12 16" id="KW-0067">ATP-binding</keyword>
<evidence type="ECO:0000256" key="15">
    <source>
        <dbReference type="ARBA" id="ARBA00023180"/>
    </source>
</evidence>
<gene>
    <name evidence="20" type="ORF">QJS04_geneDACA016855</name>
</gene>
<evidence type="ECO:0000256" key="9">
    <source>
        <dbReference type="ARBA" id="ARBA00022737"/>
    </source>
</evidence>
<dbReference type="SMART" id="SM00369">
    <property type="entry name" value="LRR_TYP"/>
    <property type="match status" value="6"/>
</dbReference>
<dbReference type="GO" id="GO:0005524">
    <property type="term" value="F:ATP binding"/>
    <property type="evidence" value="ECO:0007669"/>
    <property type="project" value="UniProtKB-UniRule"/>
</dbReference>
<dbReference type="Pfam" id="PF00560">
    <property type="entry name" value="LRR_1"/>
    <property type="match status" value="1"/>
</dbReference>
<evidence type="ECO:0000256" key="5">
    <source>
        <dbReference type="ARBA" id="ARBA00022614"/>
    </source>
</evidence>
<evidence type="ECO:0000256" key="16">
    <source>
        <dbReference type="PROSITE-ProRule" id="PRU10141"/>
    </source>
</evidence>
<dbReference type="AlphaFoldDB" id="A0AAV9AR89"/>
<keyword evidence="20" id="KW-0675">Receptor</keyword>
<sequence>MQTLQSPFICLISILLLLLTCANVVRCGAPPPPKPPQNHPRDLSALLSFKSHITSDPQNILTNTWTTNTSFCTWTGISCSRRRPRVTALELVGLSLTGTIASDIGNLSFLSILDLDSNKFSGPSPGPIPSSLSNSSQLYIIALDGNMFTGSVPPSIGDLSYLEKLGLLANRLATHCSIRGRFSMALFSNLSNLISLDMSGNELTCSVPTELKNLKGLQMLFLGGNRLEGSIPEEWFQSMINLGTLDLSQNLLSGPISNYLGNLTGLQEISLAGNAFSSTIPTSIWGLEGLISLDFSHNFLEGYLPKEVSNLKVLETMDLSSNLLSGFLPSTLGDLQMLANLSLSNNSFSGPIPQSFAHSINLNLLDLSPNSLFGEIPKSLADLRCLSFLNLSFNSLEGEAPNGGVFANLTMQSLMGNTALCGAIKLGLPTCKISDPKTSSKVRKMLLRYVFPSLILCVAVFVGIVLYLLLSSKIKKSGVSNSVTWDPSLLHQRFLSQLELTRATNNFDEANLLGVGSFGSVYIGQLEDGTITAVKVLNFGSSERASKKFEAECEVMRNVRHRNLVKIINCCSSENFKALVLQYKPNKSLDKWLHSSEEHSLAILERVSIMSDVASALEYLHHGCSRPVVHSDVKPSNILLDEDMVAHLGDFGIAKLLVGDYKSATPTSTLGTIGLVAPGACAIT</sequence>
<dbReference type="InterPro" id="IPR000719">
    <property type="entry name" value="Prot_kinase_dom"/>
</dbReference>
<dbReference type="SMART" id="SM00220">
    <property type="entry name" value="S_TKc"/>
    <property type="match status" value="1"/>
</dbReference>
<dbReference type="Gene3D" id="1.10.510.10">
    <property type="entry name" value="Transferase(Phosphotransferase) domain 1"/>
    <property type="match status" value="1"/>
</dbReference>
<keyword evidence="13 17" id="KW-1133">Transmembrane helix</keyword>
<keyword evidence="6" id="KW-0808">Transferase</keyword>
<evidence type="ECO:0000256" key="1">
    <source>
        <dbReference type="ARBA" id="ARBA00004162"/>
    </source>
</evidence>
<feature type="chain" id="PRO_5043631090" description="non-specific serine/threonine protein kinase" evidence="18">
    <location>
        <begin position="28"/>
        <end position="684"/>
    </location>
</feature>
<dbReference type="Gene3D" id="3.80.10.10">
    <property type="entry name" value="Ribonuclease Inhibitor"/>
    <property type="match status" value="2"/>
</dbReference>
<reference evidence="20" key="1">
    <citation type="journal article" date="2023" name="Nat. Commun.">
        <title>Diploid and tetraploid genomes of Acorus and the evolution of monocots.</title>
        <authorList>
            <person name="Ma L."/>
            <person name="Liu K.W."/>
            <person name="Li Z."/>
            <person name="Hsiao Y.Y."/>
            <person name="Qi Y."/>
            <person name="Fu T."/>
            <person name="Tang G.D."/>
            <person name="Zhang D."/>
            <person name="Sun W.H."/>
            <person name="Liu D.K."/>
            <person name="Li Y."/>
            <person name="Chen G.Z."/>
            <person name="Liu X.D."/>
            <person name="Liao X.Y."/>
            <person name="Jiang Y.T."/>
            <person name="Yu X."/>
            <person name="Hao Y."/>
            <person name="Huang J."/>
            <person name="Zhao X.W."/>
            <person name="Ke S."/>
            <person name="Chen Y.Y."/>
            <person name="Wu W.L."/>
            <person name="Hsu J.L."/>
            <person name="Lin Y.F."/>
            <person name="Huang M.D."/>
            <person name="Li C.Y."/>
            <person name="Huang L."/>
            <person name="Wang Z.W."/>
            <person name="Zhao X."/>
            <person name="Zhong W.Y."/>
            <person name="Peng D.H."/>
            <person name="Ahmad S."/>
            <person name="Lan S."/>
            <person name="Zhang J.S."/>
            <person name="Tsai W.C."/>
            <person name="Van de Peer Y."/>
            <person name="Liu Z.J."/>
        </authorList>
    </citation>
    <scope>NUCLEOTIDE SEQUENCE</scope>
    <source>
        <strain evidence="20">SCP</strain>
    </source>
</reference>
<dbReference type="PANTHER" id="PTHR45974">
    <property type="entry name" value="RECEPTOR-LIKE PROTEIN 55"/>
    <property type="match status" value="1"/>
</dbReference>
<dbReference type="InterPro" id="IPR017441">
    <property type="entry name" value="Protein_kinase_ATP_BS"/>
</dbReference>
<dbReference type="Pfam" id="PF08263">
    <property type="entry name" value="LRRNT_2"/>
    <property type="match status" value="1"/>
</dbReference>
<dbReference type="InterPro" id="IPR032675">
    <property type="entry name" value="LRR_dom_sf"/>
</dbReference>
<keyword evidence="8 18" id="KW-0732">Signal</keyword>
<keyword evidence="5" id="KW-0433">Leucine-rich repeat</keyword>
<keyword evidence="7 17" id="KW-0812">Transmembrane</keyword>
<keyword evidence="14 17" id="KW-0472">Membrane</keyword>
<feature type="signal peptide" evidence="18">
    <location>
        <begin position="1"/>
        <end position="27"/>
    </location>
</feature>
<evidence type="ECO:0000256" key="3">
    <source>
        <dbReference type="ARBA" id="ARBA00012513"/>
    </source>
</evidence>
<keyword evidence="10 16" id="KW-0547">Nucleotide-binding</keyword>
<keyword evidence="21" id="KW-1185">Reference proteome</keyword>
<dbReference type="GO" id="GO:0005886">
    <property type="term" value="C:plasma membrane"/>
    <property type="evidence" value="ECO:0007669"/>
    <property type="project" value="UniProtKB-SubCell"/>
</dbReference>